<keyword evidence="2" id="KW-0378">Hydrolase</keyword>
<feature type="active site" description="Proton donor" evidence="1">
    <location>
        <position position="176"/>
    </location>
</feature>
<reference evidence="5 6" key="1">
    <citation type="submission" date="2024-04" db="EMBL/GenBank/DDBJ databases">
        <authorList>
            <person name="Waldvogel A.-M."/>
            <person name="Schoenle A."/>
        </authorList>
    </citation>
    <scope>NUCLEOTIDE SEQUENCE [LARGE SCALE GENOMIC DNA]</scope>
</reference>
<dbReference type="PROSITE" id="PS51275">
    <property type="entry name" value="PEPTIDASE_C26_GGH"/>
    <property type="match status" value="1"/>
</dbReference>
<dbReference type="Pfam" id="PF00117">
    <property type="entry name" value="GATase"/>
    <property type="match status" value="1"/>
</dbReference>
<dbReference type="EMBL" id="OZ035843">
    <property type="protein sequence ID" value="CAL1596381.1"/>
    <property type="molecule type" value="Genomic_DNA"/>
</dbReference>
<dbReference type="PANTHER" id="PTHR11315:SF20">
    <property type="entry name" value="GAMMA-GLUTAMYL HYDROLASE"/>
    <property type="match status" value="1"/>
</dbReference>
<evidence type="ECO:0000256" key="1">
    <source>
        <dbReference type="PIRSR" id="PIRSR615527-1"/>
    </source>
</evidence>
<keyword evidence="6" id="KW-1185">Reference proteome</keyword>
<dbReference type="Gene3D" id="3.40.50.880">
    <property type="match status" value="1"/>
</dbReference>
<accession>A0AAV2L773</accession>
<feature type="domain" description="Glutamine amidotransferase" evidence="4">
    <location>
        <begin position="24"/>
        <end position="185"/>
    </location>
</feature>
<feature type="active site" description="Nucleophile" evidence="1 2">
    <location>
        <position position="66"/>
    </location>
</feature>
<proteinExistence type="predicted"/>
<dbReference type="GO" id="GO:0046900">
    <property type="term" value="P:tetrahydrofolylpolyglutamate metabolic process"/>
    <property type="evidence" value="ECO:0007669"/>
    <property type="project" value="TreeGrafter"/>
</dbReference>
<organism evidence="5 6">
    <name type="scientific">Knipowitschia caucasica</name>
    <name type="common">Caucasian dwarf goby</name>
    <name type="synonym">Pomatoschistus caucasicus</name>
    <dbReference type="NCBI Taxonomy" id="637954"/>
    <lineage>
        <taxon>Eukaryota</taxon>
        <taxon>Metazoa</taxon>
        <taxon>Chordata</taxon>
        <taxon>Craniata</taxon>
        <taxon>Vertebrata</taxon>
        <taxon>Euteleostomi</taxon>
        <taxon>Actinopterygii</taxon>
        <taxon>Neopterygii</taxon>
        <taxon>Teleostei</taxon>
        <taxon>Neoteleostei</taxon>
        <taxon>Acanthomorphata</taxon>
        <taxon>Gobiaria</taxon>
        <taxon>Gobiiformes</taxon>
        <taxon>Gobioidei</taxon>
        <taxon>Gobiidae</taxon>
        <taxon>Gobiinae</taxon>
        <taxon>Knipowitschia</taxon>
    </lineage>
</organism>
<dbReference type="PROSITE" id="PS51273">
    <property type="entry name" value="GATASE_TYPE_1"/>
    <property type="match status" value="1"/>
</dbReference>
<dbReference type="SUPFAM" id="SSF52317">
    <property type="entry name" value="Class I glutamine amidotransferase-like"/>
    <property type="match status" value="1"/>
</dbReference>
<evidence type="ECO:0000256" key="2">
    <source>
        <dbReference type="PROSITE-ProRule" id="PRU00607"/>
    </source>
</evidence>
<evidence type="ECO:0000313" key="6">
    <source>
        <dbReference type="Proteomes" id="UP001497482"/>
    </source>
</evidence>
<dbReference type="GO" id="GO:0034722">
    <property type="term" value="F:gamma-glutamyl-peptidase activity"/>
    <property type="evidence" value="ECO:0007669"/>
    <property type="project" value="UniProtKB-UniRule"/>
</dbReference>
<comment type="catalytic activity">
    <reaction evidence="2">
        <text>(6S)-5,6,7,8-tetrahydrofolyl-(gamma-L-Glu)(n) + (n-1) H2O = (6S)-5,6,7,8-tetrahydrofolate + (n-1) L-glutamate</text>
        <dbReference type="Rhea" id="RHEA:56784"/>
        <dbReference type="Rhea" id="RHEA-COMP:14738"/>
        <dbReference type="ChEBI" id="CHEBI:15377"/>
        <dbReference type="ChEBI" id="CHEBI:29985"/>
        <dbReference type="ChEBI" id="CHEBI:57453"/>
        <dbReference type="ChEBI" id="CHEBI:141005"/>
        <dbReference type="EC" id="3.4.19.9"/>
    </reaction>
</comment>
<dbReference type="InterPro" id="IPR029062">
    <property type="entry name" value="Class_I_gatase-like"/>
</dbReference>
<dbReference type="PANTHER" id="PTHR11315">
    <property type="entry name" value="PROTEASE FAMILY C26 GAMMA-GLUTAMYL HYDROLASE"/>
    <property type="match status" value="1"/>
</dbReference>
<gene>
    <name evidence="5" type="ORF">KC01_LOCUS25076</name>
</gene>
<dbReference type="InterPro" id="IPR017926">
    <property type="entry name" value="GATASE"/>
</dbReference>
<dbReference type="Proteomes" id="UP001497482">
    <property type="component" value="Chromosome 21"/>
</dbReference>
<evidence type="ECO:0000259" key="4">
    <source>
        <dbReference type="Pfam" id="PF00117"/>
    </source>
</evidence>
<evidence type="ECO:0000313" key="5">
    <source>
        <dbReference type="EMBL" id="CAL1596381.1"/>
    </source>
</evidence>
<feature type="region of interest" description="Disordered" evidence="3">
    <location>
        <begin position="234"/>
        <end position="262"/>
    </location>
</feature>
<dbReference type="InterPro" id="IPR015527">
    <property type="entry name" value="Pept_C26_g-glut_hydrolase"/>
</dbReference>
<sequence length="262" mass="29762">MHFTRSVNYDGFTIHRCGLSCFQRILLPGGGVSIYSSGYARSSKIFYDLAIEANQKGDFFPIWGTCLGFEQLAYLTAQKPVLVNTNTTSVTLPLNFTNEAKGSRMFQDFPDELMRALETEALTENSHMWSVSLETYNSNDDLKTFYKVLSTNTDGRTEFISTWEAYDYPIYGVQWHPEKNPFEWTRAYYAHSSNAVKVTFYFANFFVNEARKSECARWLLFRDGAPDAHLTHTGRTRDAQVQESKPAVSGPGTLHSAARDGR</sequence>
<dbReference type="AlphaFoldDB" id="A0AAV2L773"/>
<name>A0AAV2L773_KNICA</name>
<protein>
    <recommendedName>
        <fullName evidence="2">folate gamma-glutamyl hydrolase</fullName>
        <ecNumber evidence="2">3.4.19.9</ecNumber>
    </recommendedName>
</protein>
<evidence type="ECO:0000256" key="3">
    <source>
        <dbReference type="SAM" id="MobiDB-lite"/>
    </source>
</evidence>
<dbReference type="EC" id="3.4.19.9" evidence="2"/>
<feature type="active site" evidence="2">
    <location>
        <position position="176"/>
    </location>
</feature>
<dbReference type="GO" id="GO:0005773">
    <property type="term" value="C:vacuole"/>
    <property type="evidence" value="ECO:0007669"/>
    <property type="project" value="TreeGrafter"/>
</dbReference>